<reference evidence="4" key="1">
    <citation type="journal article" date="2015" name="Nature">
        <title>Complex archaea that bridge the gap between prokaryotes and eukaryotes.</title>
        <authorList>
            <person name="Spang A."/>
            <person name="Saw J.H."/>
            <person name="Jorgensen S.L."/>
            <person name="Zaremba-Niedzwiedzka K."/>
            <person name="Martijn J."/>
            <person name="Lind A.E."/>
            <person name="van Eijk R."/>
            <person name="Schleper C."/>
            <person name="Guy L."/>
            <person name="Ettema T.J."/>
        </authorList>
    </citation>
    <scope>NUCLEOTIDE SEQUENCE</scope>
</reference>
<dbReference type="PANTHER" id="PTHR43353:SF5">
    <property type="entry name" value="SUCCINATE-SEMIALDEHYDE DEHYDROGENASE, MITOCHONDRIAL"/>
    <property type="match status" value="1"/>
</dbReference>
<dbReference type="InterPro" id="IPR050740">
    <property type="entry name" value="Aldehyde_DH_Superfamily"/>
</dbReference>
<dbReference type="InterPro" id="IPR016161">
    <property type="entry name" value="Ald_DH/histidinol_DH"/>
</dbReference>
<dbReference type="EMBL" id="LAZR01069941">
    <property type="protein sequence ID" value="KKK46712.1"/>
    <property type="molecule type" value="Genomic_DNA"/>
</dbReference>
<dbReference type="InterPro" id="IPR016163">
    <property type="entry name" value="Ald_DH_C"/>
</dbReference>
<keyword evidence="2" id="KW-0560">Oxidoreductase</keyword>
<evidence type="ECO:0000313" key="4">
    <source>
        <dbReference type="EMBL" id="KKK46712.1"/>
    </source>
</evidence>
<organism evidence="4">
    <name type="scientific">marine sediment metagenome</name>
    <dbReference type="NCBI Taxonomy" id="412755"/>
    <lineage>
        <taxon>unclassified sequences</taxon>
        <taxon>metagenomes</taxon>
        <taxon>ecological metagenomes</taxon>
    </lineage>
</organism>
<dbReference type="PANTHER" id="PTHR43353">
    <property type="entry name" value="SUCCINATE-SEMIALDEHYDE DEHYDROGENASE, MITOCHONDRIAL"/>
    <property type="match status" value="1"/>
</dbReference>
<evidence type="ECO:0000256" key="1">
    <source>
        <dbReference type="ARBA" id="ARBA00009986"/>
    </source>
</evidence>
<evidence type="ECO:0000259" key="3">
    <source>
        <dbReference type="Pfam" id="PF00171"/>
    </source>
</evidence>
<protein>
    <recommendedName>
        <fullName evidence="3">Aldehyde dehydrogenase domain-containing protein</fullName>
    </recommendedName>
</protein>
<dbReference type="Gene3D" id="3.40.605.10">
    <property type="entry name" value="Aldehyde Dehydrogenase, Chain A, domain 1"/>
    <property type="match status" value="1"/>
</dbReference>
<name>A0A0F8VQX7_9ZZZZ</name>
<dbReference type="InterPro" id="IPR016162">
    <property type="entry name" value="Ald_DH_N"/>
</dbReference>
<proteinExistence type="inferred from homology"/>
<feature type="non-terminal residue" evidence="4">
    <location>
        <position position="334"/>
    </location>
</feature>
<dbReference type="GO" id="GO:0004777">
    <property type="term" value="F:succinate-semialdehyde dehydrogenase (NAD+) activity"/>
    <property type="evidence" value="ECO:0007669"/>
    <property type="project" value="TreeGrafter"/>
</dbReference>
<dbReference type="Gene3D" id="3.40.309.10">
    <property type="entry name" value="Aldehyde Dehydrogenase, Chain A, domain 2"/>
    <property type="match status" value="1"/>
</dbReference>
<comment type="similarity">
    <text evidence="1">Belongs to the aldehyde dehydrogenase family.</text>
</comment>
<evidence type="ECO:0000256" key="2">
    <source>
        <dbReference type="ARBA" id="ARBA00023002"/>
    </source>
</evidence>
<dbReference type="Pfam" id="PF00171">
    <property type="entry name" value="Aldedh"/>
    <property type="match status" value="1"/>
</dbReference>
<dbReference type="FunFam" id="3.40.605.10:FF:000007">
    <property type="entry name" value="NAD/NADP-dependent betaine aldehyde dehydrogenase"/>
    <property type="match status" value="1"/>
</dbReference>
<feature type="domain" description="Aldehyde dehydrogenase" evidence="3">
    <location>
        <begin position="1"/>
        <end position="334"/>
    </location>
</feature>
<dbReference type="GO" id="GO:0009450">
    <property type="term" value="P:gamma-aminobutyric acid catabolic process"/>
    <property type="evidence" value="ECO:0007669"/>
    <property type="project" value="TreeGrafter"/>
</dbReference>
<gene>
    <name evidence="4" type="ORF">LCGC14_3162500</name>
</gene>
<comment type="caution">
    <text evidence="4">The sequence shown here is derived from an EMBL/GenBank/DDBJ whole genome shotgun (WGS) entry which is preliminary data.</text>
</comment>
<dbReference type="SUPFAM" id="SSF53720">
    <property type="entry name" value="ALDH-like"/>
    <property type="match status" value="1"/>
</dbReference>
<dbReference type="AlphaFoldDB" id="A0A0F8VQX7"/>
<dbReference type="InterPro" id="IPR015590">
    <property type="entry name" value="Aldehyde_DH_dom"/>
</dbReference>
<sequence>CTRAETRRAVEAAAMAGKAWREMTPYERQVPLRKTADLIRQRVDEIALALTTEQGKPLAEARLEVLANATFFEWYAEEATRVYGEIVPSHFRNKRLFIFHQPIGVCAMISPWNFPLFLQGRKIAPALAAGNTCVCRPSTVTPLNLIKLFECMQDAGVPAGVANLVVGPASECMEEFYTNTAVRQISFSGSTEVGKEIMRRSSEQVKKIGIELGGHAPFIAFPDFGAEAAAKFAALSKFRNAGQSCISASRFYVQEAIYEDFCAAVVGEAKALVLGNGLDEGVTMGPVTEASHREKTLRMIQDAVDKGAKVLHGGRVPEDKPTGYYVEPTILTDV</sequence>
<accession>A0A0F8VQX7</accession>
<feature type="non-terminal residue" evidence="4">
    <location>
        <position position="1"/>
    </location>
</feature>